<dbReference type="EMBL" id="JYHA01000092">
    <property type="protein sequence ID" value="KKB96312.1"/>
    <property type="molecule type" value="Genomic_DNA"/>
</dbReference>
<name>A0A0F5MQJ8_9RICK</name>
<reference evidence="1 2" key="1">
    <citation type="submission" date="2015-02" db="EMBL/GenBank/DDBJ databases">
        <title>Single cell genomics of a rare environmental alphaproteobacterium provides unique insights into Rickettsiaceae evolution.</title>
        <authorList>
            <person name="Martijn J."/>
            <person name="Schulz F."/>
            <person name="Zaremba-Niedzwiedzka K."/>
            <person name="Viklund J."/>
            <person name="Stepanauskas R."/>
            <person name="Andersson S.G.E."/>
            <person name="Horn M."/>
            <person name="Guy L."/>
            <person name="Ettema T.J.G."/>
        </authorList>
    </citation>
    <scope>NUCLEOTIDE SEQUENCE [LARGE SCALE GENOMIC DNA]</scope>
    <source>
        <strain evidence="1 2">SCGC AAA041-L04</strain>
    </source>
</reference>
<keyword evidence="2" id="KW-1185">Reference proteome</keyword>
<gene>
    <name evidence="1" type="ORF">SZ25_00601</name>
</gene>
<evidence type="ECO:0000313" key="1">
    <source>
        <dbReference type="EMBL" id="KKB96312.1"/>
    </source>
</evidence>
<protein>
    <submittedName>
        <fullName evidence="1">Uncharacterized protein</fullName>
    </submittedName>
</protein>
<dbReference type="Proteomes" id="UP000033358">
    <property type="component" value="Unassembled WGS sequence"/>
</dbReference>
<organism evidence="1 2">
    <name type="scientific">Candidatus Arcanibacter lacustris</name>
    <dbReference type="NCBI Taxonomy" id="1607817"/>
    <lineage>
        <taxon>Bacteria</taxon>
        <taxon>Pseudomonadati</taxon>
        <taxon>Pseudomonadota</taxon>
        <taxon>Alphaproteobacteria</taxon>
        <taxon>Rickettsiales</taxon>
        <taxon>Candidatus Arcanibacter</taxon>
    </lineage>
</organism>
<evidence type="ECO:0000313" key="2">
    <source>
        <dbReference type="Proteomes" id="UP000033358"/>
    </source>
</evidence>
<accession>A0A0F5MQJ8</accession>
<proteinExistence type="predicted"/>
<sequence>MTHTHVLSDNTVRNVINEGLAAVELAVTIPVIAIYDPGMASALGYNAGATYFQVASKILVYTAVPAVSFSVREQLLNENTINYSESEFGKYFAYASSGIVKYCGRDLLLKGTGAEILKKATVGAVNNMAYYAANVVDSNISNNYNISMTMQISPAIIEGAESLLTSTNFGTTDFVAGAYIGALITFNYEYLVDPIFDYAGEYIHYVADTAAYPINNMMNYFSGEDSTQIYNKEL</sequence>
<comment type="caution">
    <text evidence="1">The sequence shown here is derived from an EMBL/GenBank/DDBJ whole genome shotgun (WGS) entry which is preliminary data.</text>
</comment>
<dbReference type="AlphaFoldDB" id="A0A0F5MQJ8"/>